<evidence type="ECO:0000313" key="3">
    <source>
        <dbReference type="Proteomes" id="UP000509684"/>
    </source>
</evidence>
<evidence type="ECO:0000313" key="2">
    <source>
        <dbReference type="EMBL" id="QLH49012.1"/>
    </source>
</evidence>
<evidence type="ECO:0000256" key="1">
    <source>
        <dbReference type="SAM" id="MobiDB-lite"/>
    </source>
</evidence>
<gene>
    <name evidence="2" type="ORF">HWD57_03885</name>
</gene>
<organism evidence="2 3">
    <name type="scientific">Candidatus Accumulibacter cognatus</name>
    <dbReference type="NCBI Taxonomy" id="2954383"/>
    <lineage>
        <taxon>Bacteria</taxon>
        <taxon>Pseudomonadati</taxon>
        <taxon>Pseudomonadota</taxon>
        <taxon>Betaproteobacteria</taxon>
        <taxon>Candidatus Accumulibacter</taxon>
    </lineage>
</organism>
<dbReference type="Proteomes" id="UP000509684">
    <property type="component" value="Chromosome"/>
</dbReference>
<dbReference type="KEGG" id="acog:HWD57_03885"/>
<sequence length="175" mass="19643">MSTNNETKWLVRALVTLAKRHLADANATPEVQAGNWPAGQEWNELGHTSQHAFMHRAREEAGIPHAEYRALIEAATMDSDELDAIWQDLERPNVGGEHLDAVRRRVCSSDALNGKGGRGSRKVSMPTAERPTKRDLLDSEVCAGRVYERSRYTSAQYTLRLLADFPRFIQPTPMC</sequence>
<protein>
    <submittedName>
        <fullName evidence="2">Uncharacterized protein</fullName>
    </submittedName>
</protein>
<feature type="region of interest" description="Disordered" evidence="1">
    <location>
        <begin position="110"/>
        <end position="132"/>
    </location>
</feature>
<name>A0A7D5N943_9PROT</name>
<reference evidence="2 3" key="1">
    <citation type="journal article" date="2019" name="Microbiome">
        <title>Annotated bacterial chromosomes from frame-shift-corrected long-read metagenomic data.</title>
        <authorList>
            <person name="Arumugam K."/>
            <person name="Bagci C."/>
            <person name="Bessarab I."/>
            <person name="Beier S."/>
            <person name="Buchfink B."/>
            <person name="Gorska A."/>
            <person name="Qiu G."/>
            <person name="Huson D.H."/>
            <person name="Williams R.B.H."/>
        </authorList>
    </citation>
    <scope>NUCLEOTIDE SEQUENCE [LARGE SCALE GENOMIC DNA]</scope>
    <source>
        <strain evidence="2">SSA1</strain>
    </source>
</reference>
<accession>A0A7D5N943</accession>
<dbReference type="EMBL" id="CP058708">
    <property type="protein sequence ID" value="QLH49012.1"/>
    <property type="molecule type" value="Genomic_DNA"/>
</dbReference>
<proteinExistence type="predicted"/>
<dbReference type="AlphaFoldDB" id="A0A7D5N943"/>